<dbReference type="EMBL" id="CP019964">
    <property type="protein sequence ID" value="ASI14020.1"/>
    <property type="molecule type" value="Genomic_DNA"/>
</dbReference>
<name>A0A218NNG6_9ARCH</name>
<evidence type="ECO:0000313" key="2">
    <source>
        <dbReference type="Proteomes" id="UP000197679"/>
    </source>
</evidence>
<keyword evidence="2" id="KW-1185">Reference proteome</keyword>
<dbReference type="RefSeq" id="WP_157891453.1">
    <property type="nucleotide sequence ID" value="NZ_CP019964.1"/>
</dbReference>
<protein>
    <submittedName>
        <fullName evidence="1">RNHL superfamily nuclease</fullName>
    </submittedName>
</protein>
<gene>
    <name evidence="1" type="ORF">Mia14_0721</name>
</gene>
<dbReference type="OrthoDB" id="15228at2157"/>
<evidence type="ECO:0000313" key="1">
    <source>
        <dbReference type="EMBL" id="ASI14020.1"/>
    </source>
</evidence>
<dbReference type="PANTHER" id="PTHR40707:SF1">
    <property type="entry name" value="DUF460 DOMAIN-CONTAINING PROTEIN"/>
    <property type="match status" value="1"/>
</dbReference>
<dbReference type="GeneID" id="33314273"/>
<dbReference type="KEGG" id="marh:Mia14_0721"/>
<dbReference type="Proteomes" id="UP000197679">
    <property type="component" value="Chromosome"/>
</dbReference>
<dbReference type="Pfam" id="PF04312">
    <property type="entry name" value="DUF460"/>
    <property type="match status" value="1"/>
</dbReference>
<dbReference type="AlphaFoldDB" id="A0A218NNG6"/>
<dbReference type="InterPro" id="IPR007408">
    <property type="entry name" value="DUF460"/>
</dbReference>
<dbReference type="PANTHER" id="PTHR40707">
    <property type="entry name" value="POSSIBLE NUCLEASE OF RNASE H FOLD, RUVC/YQGF FAMILY"/>
    <property type="match status" value="1"/>
</dbReference>
<proteinExistence type="predicted"/>
<reference evidence="1 2" key="1">
    <citation type="journal article" date="2017" name="Nat. Commun.">
        <title>'ARMAN' archaea depend on association with euryarchaeal host in culture and in situ.</title>
        <authorList>
            <person name="Golyshina O."/>
            <person name="Toshchakov S."/>
            <person name="Makarova K."/>
            <person name="Gavrilov S."/>
            <person name="Korzhenkov A."/>
            <person name="La Cono V."/>
            <person name="Arcadi E."/>
            <person name="Nechitaylo T."/>
            <person name="Ferrer M."/>
            <person name="Kublanov I."/>
            <person name="Wolf Y."/>
            <person name="Yakimov M."/>
            <person name="Golyshin P."/>
            <person name="Slesarev A."/>
            <person name="Kozyavkin S."/>
        </authorList>
    </citation>
    <scope>NUCLEOTIDE SEQUENCE [LARGE SCALE GENOMIC DNA]</scope>
    <source>
        <strain evidence="1 2">Mia14</strain>
    </source>
</reference>
<accession>A0A218NNG6</accession>
<organism evidence="1 2">
    <name type="scientific">Candidatus Mancarchaeum acidiphilum</name>
    <dbReference type="NCBI Taxonomy" id="1920749"/>
    <lineage>
        <taxon>Archaea</taxon>
        <taxon>Candidatus Micrarchaeota</taxon>
        <taxon>Candidatus Mancarchaeum</taxon>
    </lineage>
</organism>
<sequence>MMYIIVGVDTGKTSAIACLSLSGKYIFSSHKRDAGSNWIVSEIQKVGTPIVIANDKHNGKSDIIRKITASFNASLFLPNEDLSMKNKKLEARIMKIKNPHERDAYTSALNAYNKYANKLKQAERIAKEKDYKDINLLKAKVIKKYSINEIMEGKKANRP</sequence>